<keyword evidence="2" id="KW-1185">Reference proteome</keyword>
<evidence type="ECO:0000313" key="2">
    <source>
        <dbReference type="Proteomes" id="UP001381693"/>
    </source>
</evidence>
<protein>
    <submittedName>
        <fullName evidence="1">Uncharacterized protein</fullName>
    </submittedName>
</protein>
<comment type="caution">
    <text evidence="1">The sequence shown here is derived from an EMBL/GenBank/DDBJ whole genome shotgun (WGS) entry which is preliminary data.</text>
</comment>
<feature type="non-terminal residue" evidence="1">
    <location>
        <position position="59"/>
    </location>
</feature>
<reference evidence="1 2" key="1">
    <citation type="submission" date="2023-11" db="EMBL/GenBank/DDBJ databases">
        <title>Halocaridina rubra genome assembly.</title>
        <authorList>
            <person name="Smith C."/>
        </authorList>
    </citation>
    <scope>NUCLEOTIDE SEQUENCE [LARGE SCALE GENOMIC DNA]</scope>
    <source>
        <strain evidence="1">EP-1</strain>
        <tissue evidence="1">Whole</tissue>
    </source>
</reference>
<dbReference type="EMBL" id="JAXCGZ010013654">
    <property type="protein sequence ID" value="KAK7072138.1"/>
    <property type="molecule type" value="Genomic_DNA"/>
</dbReference>
<dbReference type="AlphaFoldDB" id="A0AAN8X0V6"/>
<sequence length="59" mass="6510">MSKVPEHRPFNLFGLRIGPSKSMTPEQGPSVQNLRPVFHSVVKTAPASHLNAPRSSLQF</sequence>
<dbReference type="Proteomes" id="UP001381693">
    <property type="component" value="Unassembled WGS sequence"/>
</dbReference>
<gene>
    <name evidence="1" type="ORF">SK128_019430</name>
</gene>
<name>A0AAN8X0V6_HALRR</name>
<proteinExistence type="predicted"/>
<accession>A0AAN8X0V6</accession>
<evidence type="ECO:0000313" key="1">
    <source>
        <dbReference type="EMBL" id="KAK7072138.1"/>
    </source>
</evidence>
<organism evidence="1 2">
    <name type="scientific">Halocaridina rubra</name>
    <name type="common">Hawaiian red shrimp</name>
    <dbReference type="NCBI Taxonomy" id="373956"/>
    <lineage>
        <taxon>Eukaryota</taxon>
        <taxon>Metazoa</taxon>
        <taxon>Ecdysozoa</taxon>
        <taxon>Arthropoda</taxon>
        <taxon>Crustacea</taxon>
        <taxon>Multicrustacea</taxon>
        <taxon>Malacostraca</taxon>
        <taxon>Eumalacostraca</taxon>
        <taxon>Eucarida</taxon>
        <taxon>Decapoda</taxon>
        <taxon>Pleocyemata</taxon>
        <taxon>Caridea</taxon>
        <taxon>Atyoidea</taxon>
        <taxon>Atyidae</taxon>
        <taxon>Halocaridina</taxon>
    </lineage>
</organism>